<evidence type="ECO:0000313" key="1">
    <source>
        <dbReference type="EMBL" id="MFD1236737.1"/>
    </source>
</evidence>
<keyword evidence="2" id="KW-1185">Reference proteome</keyword>
<protein>
    <submittedName>
        <fullName evidence="1">Uncharacterized protein</fullName>
    </submittedName>
</protein>
<reference evidence="2" key="1">
    <citation type="journal article" date="2019" name="Int. J. Syst. Evol. Microbiol.">
        <title>The Global Catalogue of Microorganisms (GCM) 10K type strain sequencing project: providing services to taxonomists for standard genome sequencing and annotation.</title>
        <authorList>
            <consortium name="The Broad Institute Genomics Platform"/>
            <consortium name="The Broad Institute Genome Sequencing Center for Infectious Disease"/>
            <person name="Wu L."/>
            <person name="Ma J."/>
        </authorList>
    </citation>
    <scope>NUCLEOTIDE SEQUENCE [LARGE SCALE GENOMIC DNA]</scope>
    <source>
        <strain evidence="2">CCUG 49018</strain>
    </source>
</reference>
<dbReference type="Proteomes" id="UP001597182">
    <property type="component" value="Unassembled WGS sequence"/>
</dbReference>
<sequence>MARRTWVVIRGLLDDDKIHGDLLRDARDYGGPDLVADIEHEALAWVDETHPWDGVGDEPGERRSAYLAVWWQRVDLERAERIGTLVRRDDGRWQQIGPARCPHGHPFGPRRVLIGWVPCPCRGHHSWTCEAPVGDGVCGAQIVHPEPGPRCREVGIGGPRPGPW</sequence>
<name>A0ABW3VNJ4_9PSEU</name>
<dbReference type="EMBL" id="JBHTMB010000241">
    <property type="protein sequence ID" value="MFD1236737.1"/>
    <property type="molecule type" value="Genomic_DNA"/>
</dbReference>
<gene>
    <name evidence="1" type="ORF">ACFQ34_25910</name>
</gene>
<organism evidence="1 2">
    <name type="scientific">Pseudonocardia benzenivorans</name>
    <dbReference type="NCBI Taxonomy" id="228005"/>
    <lineage>
        <taxon>Bacteria</taxon>
        <taxon>Bacillati</taxon>
        <taxon>Actinomycetota</taxon>
        <taxon>Actinomycetes</taxon>
        <taxon>Pseudonocardiales</taxon>
        <taxon>Pseudonocardiaceae</taxon>
        <taxon>Pseudonocardia</taxon>
    </lineage>
</organism>
<proteinExistence type="predicted"/>
<accession>A0ABW3VNJ4</accession>
<comment type="caution">
    <text evidence="1">The sequence shown here is derived from an EMBL/GenBank/DDBJ whole genome shotgun (WGS) entry which is preliminary data.</text>
</comment>
<evidence type="ECO:0000313" key="2">
    <source>
        <dbReference type="Proteomes" id="UP001597182"/>
    </source>
</evidence>
<dbReference type="RefSeq" id="WP_143770647.1">
    <property type="nucleotide sequence ID" value="NZ_BAABKS010000002.1"/>
</dbReference>